<dbReference type="OrthoDB" id="2017405at2759"/>
<keyword evidence="2" id="KW-1185">Reference proteome</keyword>
<organism evidence="1 2">
    <name type="scientific">Jaapia argillacea MUCL 33604</name>
    <dbReference type="NCBI Taxonomy" id="933084"/>
    <lineage>
        <taxon>Eukaryota</taxon>
        <taxon>Fungi</taxon>
        <taxon>Dikarya</taxon>
        <taxon>Basidiomycota</taxon>
        <taxon>Agaricomycotina</taxon>
        <taxon>Agaricomycetes</taxon>
        <taxon>Agaricomycetidae</taxon>
        <taxon>Jaapiales</taxon>
        <taxon>Jaapiaceae</taxon>
        <taxon>Jaapia</taxon>
    </lineage>
</organism>
<dbReference type="InterPro" id="IPR021475">
    <property type="entry name" value="Pants/Emi1-like"/>
</dbReference>
<dbReference type="STRING" id="933084.A0A067PQN5"/>
<dbReference type="Proteomes" id="UP000027265">
    <property type="component" value="Unassembled WGS sequence"/>
</dbReference>
<reference evidence="2" key="1">
    <citation type="journal article" date="2014" name="Proc. Natl. Acad. Sci. U.S.A.">
        <title>Extensive sampling of basidiomycete genomes demonstrates inadequacy of the white-rot/brown-rot paradigm for wood decay fungi.</title>
        <authorList>
            <person name="Riley R."/>
            <person name="Salamov A.A."/>
            <person name="Brown D.W."/>
            <person name="Nagy L.G."/>
            <person name="Floudas D."/>
            <person name="Held B.W."/>
            <person name="Levasseur A."/>
            <person name="Lombard V."/>
            <person name="Morin E."/>
            <person name="Otillar R."/>
            <person name="Lindquist E.A."/>
            <person name="Sun H."/>
            <person name="LaButti K.M."/>
            <person name="Schmutz J."/>
            <person name="Jabbour D."/>
            <person name="Luo H."/>
            <person name="Baker S.E."/>
            <person name="Pisabarro A.G."/>
            <person name="Walton J.D."/>
            <person name="Blanchette R.A."/>
            <person name="Henrissat B."/>
            <person name="Martin F."/>
            <person name="Cullen D."/>
            <person name="Hibbett D.S."/>
            <person name="Grigoriev I.V."/>
        </authorList>
    </citation>
    <scope>NUCLEOTIDE SEQUENCE [LARGE SCALE GENOMIC DNA]</scope>
    <source>
        <strain evidence="2">MUCL 33604</strain>
    </source>
</reference>
<proteinExistence type="predicted"/>
<gene>
    <name evidence="1" type="ORF">JAAARDRAFT_161752</name>
</gene>
<dbReference type="PANTHER" id="PTHR28052">
    <property type="entry name" value="UPF0545 PROTEIN C22ORF39"/>
    <property type="match status" value="1"/>
</dbReference>
<accession>A0A067PQN5</accession>
<evidence type="ECO:0000313" key="2">
    <source>
        <dbReference type="Proteomes" id="UP000027265"/>
    </source>
</evidence>
<dbReference type="AlphaFoldDB" id="A0A067PQN5"/>
<sequence>MSSTSFETAVKQEEEYLRKVHPTPEEVPGCMKLLDDFLLCHVMGNQLKSMYRYGQMSVCSPKLEEFKYCMTIKSLHPEERRNAWIRHRAEWWASRRLAKSSEDVWELRTEPLKNWPPASPEVTTLSRTID</sequence>
<dbReference type="PANTHER" id="PTHR28052:SF1">
    <property type="entry name" value="UPF0545 PROTEIN C22ORF39"/>
    <property type="match status" value="1"/>
</dbReference>
<protein>
    <submittedName>
        <fullName evidence="1">Uncharacterized protein</fullName>
    </submittedName>
</protein>
<name>A0A067PQN5_9AGAM</name>
<dbReference type="Pfam" id="PF11326">
    <property type="entry name" value="PANTS-like"/>
    <property type="match status" value="1"/>
</dbReference>
<dbReference type="InParanoid" id="A0A067PQN5"/>
<dbReference type="HOGENOM" id="CLU_131110_1_0_1"/>
<dbReference type="EMBL" id="KL197733">
    <property type="protein sequence ID" value="KDQ53622.1"/>
    <property type="molecule type" value="Genomic_DNA"/>
</dbReference>
<evidence type="ECO:0000313" key="1">
    <source>
        <dbReference type="EMBL" id="KDQ53622.1"/>
    </source>
</evidence>